<evidence type="ECO:0000313" key="2">
    <source>
        <dbReference type="Proteomes" id="UP000019666"/>
    </source>
</evidence>
<dbReference type="AlphaFoldDB" id="A0A017HJ38"/>
<sequence>MVRNRVPVAAVPLADLLAALDALQRATEPPLTDPDVPVRLVDLPSVWQAYLHDDADTYADLAPPHLAENRRMDWTRLLARIGRQFAIPYQTAEVLTEVGQGPTPEDLDREPIISPCSPALDAHRALVIAGHVTHHPRLGVGWMRTSLLMGLNPKAGWARSWRRWYALGEPMAAEERPLFWQRGVAAEPIGTDDPQVAQHFADLRPRAAELLGSMAHLAPLLGEGQP</sequence>
<comment type="caution">
    <text evidence="1">The sequence shown here is derived from an EMBL/GenBank/DDBJ whole genome shotgun (WGS) entry which is preliminary data.</text>
</comment>
<accession>A0A017HJ38</accession>
<evidence type="ECO:0000313" key="1">
    <source>
        <dbReference type="EMBL" id="EYD74371.1"/>
    </source>
</evidence>
<dbReference type="RefSeq" id="WP_037280188.1">
    <property type="nucleotide sequence ID" value="NZ_KK088571.1"/>
</dbReference>
<gene>
    <name evidence="1" type="ORF">Rumeso_04056</name>
</gene>
<dbReference type="Proteomes" id="UP000019666">
    <property type="component" value="Unassembled WGS sequence"/>
</dbReference>
<name>A0A017HJ38_9RHOB</name>
<reference evidence="1 2" key="1">
    <citation type="submission" date="2013-02" db="EMBL/GenBank/DDBJ databases">
        <authorList>
            <person name="Fiebig A."/>
            <person name="Goeker M."/>
            <person name="Klenk H.-P.P."/>
        </authorList>
    </citation>
    <scope>NUCLEOTIDE SEQUENCE [LARGE SCALE GENOMIC DNA]</scope>
    <source>
        <strain evidence="1 2">DSM 19309</strain>
    </source>
</reference>
<proteinExistence type="predicted"/>
<dbReference type="HOGENOM" id="CLU_1223993_0_0_5"/>
<organism evidence="1 2">
    <name type="scientific">Rubellimicrobium mesophilum DSM 19309</name>
    <dbReference type="NCBI Taxonomy" id="442562"/>
    <lineage>
        <taxon>Bacteria</taxon>
        <taxon>Pseudomonadati</taxon>
        <taxon>Pseudomonadota</taxon>
        <taxon>Alphaproteobacteria</taxon>
        <taxon>Rhodobacterales</taxon>
        <taxon>Roseobacteraceae</taxon>
        <taxon>Rubellimicrobium</taxon>
    </lineage>
</organism>
<dbReference type="InterPro" id="IPR046574">
    <property type="entry name" value="DUF6634"/>
</dbReference>
<protein>
    <submittedName>
        <fullName evidence="1">Uncharacterized protein</fullName>
    </submittedName>
</protein>
<dbReference type="STRING" id="442562.Rumeso_04056"/>
<dbReference type="EMBL" id="AOSK01000116">
    <property type="protein sequence ID" value="EYD74371.1"/>
    <property type="molecule type" value="Genomic_DNA"/>
</dbReference>
<keyword evidence="2" id="KW-1185">Reference proteome</keyword>
<dbReference type="OrthoDB" id="7870532at2"/>
<dbReference type="Pfam" id="PF20339">
    <property type="entry name" value="DUF6634"/>
    <property type="match status" value="1"/>
</dbReference>